<evidence type="ECO:0000256" key="4">
    <source>
        <dbReference type="ARBA" id="ARBA00022723"/>
    </source>
</evidence>
<comment type="pathway">
    <text evidence="7">Cofactor biosynthesis; coenzyme F0 biosynthesis.</text>
</comment>
<evidence type="ECO:0000256" key="3">
    <source>
        <dbReference type="ARBA" id="ARBA00022691"/>
    </source>
</evidence>
<evidence type="ECO:0000313" key="14">
    <source>
        <dbReference type="Proteomes" id="UP000591058"/>
    </source>
</evidence>
<dbReference type="EMBL" id="JABBYL010000001">
    <property type="protein sequence ID" value="NMO08253.1"/>
    <property type="molecule type" value="Genomic_DNA"/>
</dbReference>
<dbReference type="Pfam" id="PF19288">
    <property type="entry name" value="CofH_C"/>
    <property type="match status" value="1"/>
</dbReference>
<keyword evidence="4 7" id="KW-0479">Metal-binding</keyword>
<evidence type="ECO:0000313" key="13">
    <source>
        <dbReference type="Proteomes" id="UP000232806"/>
    </source>
</evidence>
<dbReference type="SFLD" id="SFLDG01389">
    <property type="entry name" value="menaquinone_synthsis_involved"/>
    <property type="match status" value="1"/>
</dbReference>
<dbReference type="GeneID" id="35122010"/>
<dbReference type="Gene3D" id="3.20.20.70">
    <property type="entry name" value="Aldolase class I"/>
    <property type="match status" value="1"/>
</dbReference>
<evidence type="ECO:0000256" key="8">
    <source>
        <dbReference type="PIRSR" id="PIRSR004762-1"/>
    </source>
</evidence>
<feature type="binding site" evidence="7 8">
    <location>
        <position position="60"/>
    </location>
    <ligand>
        <name>[4Fe-4S] cluster</name>
        <dbReference type="ChEBI" id="CHEBI:49883"/>
        <note>4Fe-4S-S-AdoMet</note>
    </ligand>
</feature>
<evidence type="ECO:0000256" key="1">
    <source>
        <dbReference type="ARBA" id="ARBA00022485"/>
    </source>
</evidence>
<keyword evidence="6 7" id="KW-0411">Iron-sulfur</keyword>
<dbReference type="SFLD" id="SFLDS00029">
    <property type="entry name" value="Radical_SAM"/>
    <property type="match status" value="2"/>
</dbReference>
<evidence type="ECO:0000313" key="11">
    <source>
        <dbReference type="EMBL" id="AUB56376.1"/>
    </source>
</evidence>
<keyword evidence="2 7" id="KW-0808">Transferase</keyword>
<feature type="binding site" evidence="7 8">
    <location>
        <position position="64"/>
    </location>
    <ligand>
        <name>[4Fe-4S] cluster</name>
        <dbReference type="ChEBI" id="CHEBI:49883"/>
        <note>4Fe-4S-S-AdoMet</note>
    </ligand>
</feature>
<dbReference type="InterPro" id="IPR020050">
    <property type="entry name" value="FO_synthase_su2"/>
</dbReference>
<comment type="subunit">
    <text evidence="7">The FO synthase complex consists of two subunits, CofG and CofH.</text>
</comment>
<dbReference type="InterPro" id="IPR058240">
    <property type="entry name" value="rSAM_sf"/>
</dbReference>
<dbReference type="UniPathway" id="UPA00072"/>
<dbReference type="EMBL" id="CP017766">
    <property type="protein sequence ID" value="AUB56376.1"/>
    <property type="molecule type" value="Genomic_DNA"/>
</dbReference>
<dbReference type="InterPro" id="IPR045567">
    <property type="entry name" value="CofH/MnqC-like_C"/>
</dbReference>
<name>A0A2H4VE60_9EURY</name>
<keyword evidence="1 7" id="KW-0004">4Fe-4S</keyword>
<evidence type="ECO:0000259" key="10">
    <source>
        <dbReference type="PROSITE" id="PS51918"/>
    </source>
</evidence>
<feature type="binding site" evidence="7 8">
    <location>
        <position position="67"/>
    </location>
    <ligand>
        <name>[4Fe-4S] cluster</name>
        <dbReference type="ChEBI" id="CHEBI:49883"/>
        <note>4Fe-4S-S-AdoMet</note>
    </ligand>
</feature>
<dbReference type="GO" id="GO:0051539">
    <property type="term" value="F:4 iron, 4 sulfur cluster binding"/>
    <property type="evidence" value="ECO:0007669"/>
    <property type="project" value="UniProtKB-KW"/>
</dbReference>
<reference evidence="11 13" key="1">
    <citation type="submission" date="2016-10" db="EMBL/GenBank/DDBJ databases">
        <title>Comparative genomics between deep and shallow subseafloor isolates.</title>
        <authorList>
            <person name="Ishii S."/>
            <person name="Miller J.R."/>
            <person name="Sutton G."/>
            <person name="Suzuki S."/>
            <person name="Methe B."/>
            <person name="Inagaki F."/>
            <person name="Imachi H."/>
        </authorList>
    </citation>
    <scope>NUCLEOTIDE SEQUENCE [LARGE SCALE GENOMIC DNA]</scope>
    <source>
        <strain evidence="11 13">MO-MB1</strain>
    </source>
</reference>
<dbReference type="SFLD" id="SFLDG01388">
    <property type="entry name" value="7_8-didemethyl-8-hydroxy-5-dea"/>
    <property type="match status" value="1"/>
</dbReference>
<dbReference type="Proteomes" id="UP000232806">
    <property type="component" value="Chromosome"/>
</dbReference>
<comment type="function">
    <text evidence="7">Catalyzes the radical-mediated synthesis of 5-amino-5-(4-hydroxybenzyl)-6-(D-ribitylimino)-5,6-dihydrouracil from 5-amino-6-(D-ribitylamino)uracil and L-tyrosine.</text>
</comment>
<dbReference type="GO" id="GO:0044689">
    <property type="term" value="F:7,8-didemethyl-8-hydroxy-5-deazariboflavin synthase activity"/>
    <property type="evidence" value="ECO:0007669"/>
    <property type="project" value="TreeGrafter"/>
</dbReference>
<dbReference type="CDD" id="cd01335">
    <property type="entry name" value="Radical_SAM"/>
    <property type="match status" value="1"/>
</dbReference>
<evidence type="ECO:0000256" key="2">
    <source>
        <dbReference type="ARBA" id="ARBA00022679"/>
    </source>
</evidence>
<evidence type="ECO:0000256" key="9">
    <source>
        <dbReference type="PIRSR" id="PIRSR004762-2"/>
    </source>
</evidence>
<evidence type="ECO:0000256" key="6">
    <source>
        <dbReference type="ARBA" id="ARBA00023014"/>
    </source>
</evidence>
<comment type="similarity">
    <text evidence="7">Belongs to the radical SAM superfamily. CofH family.</text>
</comment>
<comment type="cofactor">
    <cofactor evidence="7 8">
        <name>[4Fe-4S] cluster</name>
        <dbReference type="ChEBI" id="CHEBI:49883"/>
    </cofactor>
    <text evidence="7 8">Binds 1 [4Fe-4S] cluster. The cluster is coordinated with 3 cysteines and an exchangeable S-adenosyl-L-methionine.</text>
</comment>
<feature type="binding site" evidence="9">
    <location>
        <position position="281"/>
    </location>
    <ligand>
        <name>(3R)-3-methyl-D-ornithine</name>
        <dbReference type="ChEBI" id="CHEBI:64642"/>
    </ligand>
</feature>
<evidence type="ECO:0000313" key="12">
    <source>
        <dbReference type="EMBL" id="NMO08253.1"/>
    </source>
</evidence>
<keyword evidence="5 7" id="KW-0408">Iron</keyword>
<proteinExistence type="inferred from homology"/>
<organism evidence="11 13">
    <name type="scientific">Methanobacterium subterraneum</name>
    <dbReference type="NCBI Taxonomy" id="59277"/>
    <lineage>
        <taxon>Archaea</taxon>
        <taxon>Methanobacteriati</taxon>
        <taxon>Methanobacteriota</taxon>
        <taxon>Methanomada group</taxon>
        <taxon>Methanobacteria</taxon>
        <taxon>Methanobacteriales</taxon>
        <taxon>Methanobacteriaceae</taxon>
        <taxon>Methanobacterium</taxon>
    </lineage>
</organism>
<evidence type="ECO:0000256" key="5">
    <source>
        <dbReference type="ARBA" id="ARBA00023004"/>
    </source>
</evidence>
<dbReference type="PANTHER" id="PTHR43076:SF1">
    <property type="entry name" value="LIPOYL SYNTHASE 2"/>
    <property type="match status" value="1"/>
</dbReference>
<dbReference type="InterPro" id="IPR034405">
    <property type="entry name" value="F420"/>
</dbReference>
<dbReference type="GO" id="GO:0141093">
    <property type="term" value="F:5-amino-6-(D-ribitylamino)uracil--L-tyrosine 4-hydroxyphenyl transferase activity"/>
    <property type="evidence" value="ECO:0007669"/>
    <property type="project" value="UniProtKB-EC"/>
</dbReference>
<dbReference type="SUPFAM" id="SSF102114">
    <property type="entry name" value="Radical SAM enzymes"/>
    <property type="match status" value="1"/>
</dbReference>
<dbReference type="NCBIfam" id="TIGR03551">
    <property type="entry name" value="F420_cofH"/>
    <property type="match status" value="1"/>
</dbReference>
<accession>A0A2H4VE60</accession>
<dbReference type="NCBIfam" id="NF005609">
    <property type="entry name" value="PRK07360.1"/>
    <property type="match status" value="1"/>
</dbReference>
<dbReference type="InterPro" id="IPR019940">
    <property type="entry name" value="CofH_family"/>
</dbReference>
<dbReference type="HAMAP" id="MF_01612">
    <property type="entry name" value="FO_synth_sub2"/>
    <property type="match status" value="1"/>
</dbReference>
<gene>
    <name evidence="7 12" type="primary">cofH</name>
    <name evidence="11" type="ORF">BK007_10355</name>
    <name evidence="12" type="ORF">HG719_00195</name>
</gene>
<protein>
    <recommendedName>
        <fullName evidence="7">5-amino-6-(D-ribitylamino)uracil--L-tyrosine 4-hydroxyphenyl transferase</fullName>
        <ecNumber evidence="7">2.5.1.147</ecNumber>
    </recommendedName>
    <alternativeName>
        <fullName evidence="7">FO synthase subunit 2</fullName>
    </alternativeName>
</protein>
<comment type="catalytic activity">
    <reaction evidence="7">
        <text>5-amino-6-(D-ribitylamino)uracil + L-tyrosine + S-adenosyl-L-methionine = 5-amino-5-(4-hydroxybenzyl)-6-(D-ribitylimino)-5,6-dihydrouracil + 2-iminoacetate + 5'-deoxyadenosine + L-methionine + H(+)</text>
        <dbReference type="Rhea" id="RHEA:55200"/>
        <dbReference type="ChEBI" id="CHEBI:15378"/>
        <dbReference type="ChEBI" id="CHEBI:15934"/>
        <dbReference type="ChEBI" id="CHEBI:17319"/>
        <dbReference type="ChEBI" id="CHEBI:57844"/>
        <dbReference type="ChEBI" id="CHEBI:58315"/>
        <dbReference type="ChEBI" id="CHEBI:59789"/>
        <dbReference type="ChEBI" id="CHEBI:77846"/>
        <dbReference type="ChEBI" id="CHEBI:85936"/>
        <dbReference type="EC" id="2.5.1.147"/>
    </reaction>
</comment>
<dbReference type="OrthoDB" id="8186at2157"/>
<evidence type="ECO:0000256" key="7">
    <source>
        <dbReference type="HAMAP-Rule" id="MF_01612"/>
    </source>
</evidence>
<dbReference type="SFLD" id="SFLDG01064">
    <property type="entry name" value="F420__menaquinone_cofactor_bio"/>
    <property type="match status" value="2"/>
</dbReference>
<sequence>MMENIYQRSLDGEITREDAIKLLDSNHFQLFDIADQLRQKIVGEEVTFVANRNIDITDHCIIGCTFCSFRDNIGYEMTTEEILESVKEAVNVKATEICLFGGVMPHMTVEYYSDLFRAIKENFDIELHSLSPVEVYQAAKASNVTTEEALASFKDAGLDTLTGASAEILVDSVRAKLCPNKVSTQEWVDIITEAHQLGIPSTSTIMYGSIESWEDRIDHLFILRDIQRETGGFTELVPMTFLGENNLMGQESNGASGLDDLKLHALARIILGRDIPNIQASWIKIGTRMAQMALCCGANDLGGTMMEDLISIAAGSSHGEYLSRKEMHQVIEGIGRIPAERNTRYERVH</sequence>
<dbReference type="AlphaFoldDB" id="A0A2H4VE60"/>
<dbReference type="GO" id="GO:0005506">
    <property type="term" value="F:iron ion binding"/>
    <property type="evidence" value="ECO:0007669"/>
    <property type="project" value="UniProtKB-UniRule"/>
</dbReference>
<dbReference type="PROSITE" id="PS51918">
    <property type="entry name" value="RADICAL_SAM"/>
    <property type="match status" value="1"/>
</dbReference>
<dbReference type="EC" id="2.5.1.147" evidence="7"/>
<feature type="binding site" evidence="9">
    <location>
        <position position="131"/>
    </location>
    <ligand>
        <name>(3R)-3-methyl-D-ornithine</name>
        <dbReference type="ChEBI" id="CHEBI:64642"/>
    </ligand>
</feature>
<keyword evidence="3 7" id="KW-0949">S-adenosyl-L-methionine</keyword>
<dbReference type="InterPro" id="IPR013785">
    <property type="entry name" value="Aldolase_TIM"/>
</dbReference>
<dbReference type="Proteomes" id="UP000591058">
    <property type="component" value="Unassembled WGS sequence"/>
</dbReference>
<dbReference type="PANTHER" id="PTHR43076">
    <property type="entry name" value="FO SYNTHASE (COFH)"/>
    <property type="match status" value="1"/>
</dbReference>
<dbReference type="NCBIfam" id="TIGR00423">
    <property type="entry name" value="CofH family radical SAM protein"/>
    <property type="match status" value="1"/>
</dbReference>
<dbReference type="InterPro" id="IPR007197">
    <property type="entry name" value="rSAM"/>
</dbReference>
<reference evidence="12 14" key="2">
    <citation type="submission" date="2020-04" db="EMBL/GenBank/DDBJ databases">
        <title>Draft genome of Methanobacterium subterraneum isolated from animal feces.</title>
        <authorList>
            <person name="Ouboter H.T."/>
            <person name="Berger S."/>
            <person name="Gungor E."/>
            <person name="Jetten M.S.M."/>
            <person name="Welte C.U."/>
        </authorList>
    </citation>
    <scope>NUCLEOTIDE SEQUENCE [LARGE SCALE GENOMIC DNA]</scope>
    <source>
        <strain evidence="12">HO_2020</strain>
    </source>
</reference>
<dbReference type="RefSeq" id="WP_100906353.1">
    <property type="nucleotide sequence ID" value="NZ_CP017766.1"/>
</dbReference>
<feature type="domain" description="Radical SAM core" evidence="10">
    <location>
        <begin position="46"/>
        <end position="273"/>
    </location>
</feature>
<feature type="binding site" evidence="9">
    <location>
        <position position="66"/>
    </location>
    <ligand>
        <name>S-adenosyl-L-methionine</name>
        <dbReference type="ChEBI" id="CHEBI:59789"/>
    </ligand>
</feature>
<dbReference type="Pfam" id="PF04055">
    <property type="entry name" value="Radical_SAM"/>
    <property type="match status" value="1"/>
</dbReference>
<feature type="binding site" evidence="9">
    <location>
        <position position="167"/>
    </location>
    <ligand>
        <name>S-adenosyl-L-methionine</name>
        <dbReference type="ChEBI" id="CHEBI:59789"/>
    </ligand>
</feature>
<dbReference type="PIRSF" id="PIRSF004762">
    <property type="entry name" value="CHP00423"/>
    <property type="match status" value="1"/>
</dbReference>